<name>A0ABV3KPD0_STRGS</name>
<keyword evidence="2" id="KW-0378">Hydrolase</keyword>
<sequence length="354" mass="39700">MALNGRLPTPQGWAEAKYVKSGDSLLDESGKTVEVISTETYQANSPCYEFTFRDGTRLVASEDHYWPVREFFGRYRNTVATSMHLAEQGVTFERALTQGKTKASKAGVSRWRTRPTPVLTFSEIPMPLPPYLLGYWLGDGDRDGPRFTVSEDDLPHLEYQCLLLGARVVSRQRTHGKTFRIRFDLGKRATALNALREMGVLHNKHIPPQVFRSSESQRRETLQGLVDSDGYIENGTSRVEICFTSERLAVDTVELIRTLGLYPRLSQGDATLNGRIVGTRYRIVFTAYEGDHVSRLPRKAERLKPKGKSAPYSQVRTIVGIKRVEPALVTHIRVSSTGGTYLAGEGLVPVCDYT</sequence>
<dbReference type="EMBL" id="JBFAUJ010000005">
    <property type="protein sequence ID" value="MEV8460562.1"/>
    <property type="molecule type" value="Genomic_DNA"/>
</dbReference>
<evidence type="ECO:0000313" key="2">
    <source>
        <dbReference type="EMBL" id="MEV8460562.1"/>
    </source>
</evidence>
<feature type="domain" description="DOD-type homing endonuclease" evidence="1">
    <location>
        <begin position="132"/>
        <end position="261"/>
    </location>
</feature>
<dbReference type="InterPro" id="IPR004860">
    <property type="entry name" value="LAGLIDADG_dom"/>
</dbReference>
<keyword evidence="2" id="KW-0540">Nuclease</keyword>
<dbReference type="GO" id="GO:0004519">
    <property type="term" value="F:endonuclease activity"/>
    <property type="evidence" value="ECO:0007669"/>
    <property type="project" value="UniProtKB-KW"/>
</dbReference>
<dbReference type="InterPro" id="IPR027434">
    <property type="entry name" value="Homing_endonucl"/>
</dbReference>
<comment type="caution">
    <text evidence="2">The sequence shown here is derived from an EMBL/GenBank/DDBJ whole genome shotgun (WGS) entry which is preliminary data.</text>
</comment>
<dbReference type="SUPFAM" id="SSF55608">
    <property type="entry name" value="Homing endonucleases"/>
    <property type="match status" value="1"/>
</dbReference>
<dbReference type="Pfam" id="PF14528">
    <property type="entry name" value="LAGLIDADG_3"/>
    <property type="match status" value="1"/>
</dbReference>
<dbReference type="PRINTS" id="PR00379">
    <property type="entry name" value="INTEIN"/>
</dbReference>
<accession>A0ABV3KPD0</accession>
<organism evidence="2 3">
    <name type="scientific">Streptomyces griseosporeus</name>
    <dbReference type="NCBI Taxonomy" id="1910"/>
    <lineage>
        <taxon>Bacteria</taxon>
        <taxon>Bacillati</taxon>
        <taxon>Actinomycetota</taxon>
        <taxon>Actinomycetes</taxon>
        <taxon>Kitasatosporales</taxon>
        <taxon>Streptomycetaceae</taxon>
        <taxon>Streptomyces</taxon>
    </lineage>
</organism>
<dbReference type="InterPro" id="IPR006142">
    <property type="entry name" value="INTEIN"/>
</dbReference>
<evidence type="ECO:0000259" key="1">
    <source>
        <dbReference type="PROSITE" id="PS50819"/>
    </source>
</evidence>
<protein>
    <submittedName>
        <fullName evidence="2">LAGLIDADG family homing endonuclease</fullName>
    </submittedName>
</protein>
<proteinExistence type="predicted"/>
<dbReference type="Gene3D" id="3.10.28.10">
    <property type="entry name" value="Homing endonucleases"/>
    <property type="match status" value="1"/>
</dbReference>
<dbReference type="InterPro" id="IPR004042">
    <property type="entry name" value="Intein_endonuc_central"/>
</dbReference>
<keyword evidence="3" id="KW-1185">Reference proteome</keyword>
<dbReference type="PROSITE" id="PS50819">
    <property type="entry name" value="INTEIN_ENDONUCLEASE"/>
    <property type="match status" value="1"/>
</dbReference>
<evidence type="ECO:0000313" key="3">
    <source>
        <dbReference type="Proteomes" id="UP001553148"/>
    </source>
</evidence>
<dbReference type="RefSeq" id="WP_366504487.1">
    <property type="nucleotide sequence ID" value="NZ_JBFAUJ010000005.1"/>
</dbReference>
<reference evidence="2 3" key="1">
    <citation type="submission" date="2024-06" db="EMBL/GenBank/DDBJ databases">
        <title>The Natural Products Discovery Center: Release of the First 8490 Sequenced Strains for Exploring Actinobacteria Biosynthetic Diversity.</title>
        <authorList>
            <person name="Kalkreuter E."/>
            <person name="Kautsar S.A."/>
            <person name="Yang D."/>
            <person name="Bader C.D."/>
            <person name="Teijaro C.N."/>
            <person name="Fluegel L."/>
            <person name="Davis C.M."/>
            <person name="Simpson J.R."/>
            <person name="Lauterbach L."/>
            <person name="Steele A.D."/>
            <person name="Gui C."/>
            <person name="Meng S."/>
            <person name="Li G."/>
            <person name="Viehrig K."/>
            <person name="Ye F."/>
            <person name="Su P."/>
            <person name="Kiefer A.F."/>
            <person name="Nichols A."/>
            <person name="Cepeda A.J."/>
            <person name="Yan W."/>
            <person name="Fan B."/>
            <person name="Jiang Y."/>
            <person name="Adhikari A."/>
            <person name="Zheng C.-J."/>
            <person name="Schuster L."/>
            <person name="Cowan T.M."/>
            <person name="Smanski M.J."/>
            <person name="Chevrette M.G."/>
            <person name="De Carvalho L.P.S."/>
            <person name="Shen B."/>
        </authorList>
    </citation>
    <scope>NUCLEOTIDE SEQUENCE [LARGE SCALE GENOMIC DNA]</scope>
    <source>
        <strain evidence="2 3">NPDC052360</strain>
    </source>
</reference>
<dbReference type="Proteomes" id="UP001553148">
    <property type="component" value="Unassembled WGS sequence"/>
</dbReference>
<keyword evidence="2" id="KW-0255">Endonuclease</keyword>
<gene>
    <name evidence="2" type="ORF">AB0470_13550</name>
</gene>